<proteinExistence type="predicted"/>
<organism evidence="3 4">
    <name type="scientific">Paucibacter sediminis</name>
    <dbReference type="NCBI Taxonomy" id="3019553"/>
    <lineage>
        <taxon>Bacteria</taxon>
        <taxon>Pseudomonadati</taxon>
        <taxon>Pseudomonadota</taxon>
        <taxon>Betaproteobacteria</taxon>
        <taxon>Burkholderiales</taxon>
        <taxon>Sphaerotilaceae</taxon>
        <taxon>Roseateles</taxon>
    </lineage>
</organism>
<keyword evidence="2" id="KW-1133">Transmembrane helix</keyword>
<keyword evidence="4" id="KW-1185">Reference proteome</keyword>
<keyword evidence="2" id="KW-0472">Membrane</keyword>
<sequence>MRIGDARGFTYLGMLFFVAITSAALAALGQHWSTAAQRERERELEFRGGEIARAIESYLLVSPSQPPVYPHSFDELLRDGRGIKPRHHLRRLYVDPFTGKPDWVLLAAPTDPRGFEGVRSRSEQALLRQLGDTEGGASRASDWLFKPTPTQAKPDPAASAASSPGR</sequence>
<protein>
    <submittedName>
        <fullName evidence="3">Type II secretion system protein</fullName>
    </submittedName>
</protein>
<name>A0AA95SQ60_9BURK</name>
<feature type="transmembrane region" description="Helical" evidence="2">
    <location>
        <begin position="12"/>
        <end position="32"/>
    </location>
</feature>
<evidence type="ECO:0000313" key="4">
    <source>
        <dbReference type="Proteomes" id="UP001177769"/>
    </source>
</evidence>
<dbReference type="RefSeq" id="WP_285234188.1">
    <property type="nucleotide sequence ID" value="NZ_CP116346.1"/>
</dbReference>
<gene>
    <name evidence="3" type="ORF">PFX98_05615</name>
</gene>
<evidence type="ECO:0000313" key="3">
    <source>
        <dbReference type="EMBL" id="WIT13085.1"/>
    </source>
</evidence>
<dbReference type="KEGG" id="pais:PFX98_05615"/>
<reference evidence="3" key="1">
    <citation type="submission" date="2023-01" db="EMBL/GenBank/DDBJ databases">
        <title>Whole genome sequence of Paucibacter sp. S2-9 isolated from pond sediment.</title>
        <authorList>
            <person name="Jung J.Y."/>
        </authorList>
    </citation>
    <scope>NUCLEOTIDE SEQUENCE</scope>
    <source>
        <strain evidence="3">S2-9</strain>
    </source>
</reference>
<evidence type="ECO:0000256" key="1">
    <source>
        <dbReference type="SAM" id="MobiDB-lite"/>
    </source>
</evidence>
<dbReference type="Proteomes" id="UP001177769">
    <property type="component" value="Chromosome"/>
</dbReference>
<feature type="compositionally biased region" description="Low complexity" evidence="1">
    <location>
        <begin position="152"/>
        <end position="166"/>
    </location>
</feature>
<evidence type="ECO:0000256" key="2">
    <source>
        <dbReference type="SAM" id="Phobius"/>
    </source>
</evidence>
<accession>A0AA95SQ60</accession>
<dbReference type="AlphaFoldDB" id="A0AA95SQ60"/>
<feature type="region of interest" description="Disordered" evidence="1">
    <location>
        <begin position="128"/>
        <end position="166"/>
    </location>
</feature>
<dbReference type="EMBL" id="CP116346">
    <property type="protein sequence ID" value="WIT13085.1"/>
    <property type="molecule type" value="Genomic_DNA"/>
</dbReference>
<keyword evidence="2" id="KW-0812">Transmembrane</keyword>